<feature type="transmembrane region" description="Helical" evidence="2">
    <location>
        <begin position="42"/>
        <end position="64"/>
    </location>
</feature>
<protein>
    <recommendedName>
        <fullName evidence="3">RING-type domain-containing protein</fullName>
    </recommendedName>
</protein>
<name>A0AAN9EYK3_CLITE</name>
<sequence length="166" mass="18152">MSTTYSPTCQFHPKMKEMGDFQGPFTVSPPPFPSPSDNSSVPMLYCGLVLVGIAALALALYNFFVIMKRNRQAPNGLVEVVNCESTLVSSSMSFKYKKESESDDYECPVCLSGLEEGEEVSKLGRCKHSFHSACIDMWLYSHLDCPICRTPVAQGFSPENSSGGGI</sequence>
<keyword evidence="2" id="KW-0812">Transmembrane</keyword>
<proteinExistence type="predicted"/>
<dbReference type="EMBL" id="JAYKXN010000008">
    <property type="protein sequence ID" value="KAK7265414.1"/>
    <property type="molecule type" value="Genomic_DNA"/>
</dbReference>
<organism evidence="4 5">
    <name type="scientific">Clitoria ternatea</name>
    <name type="common">Butterfly pea</name>
    <dbReference type="NCBI Taxonomy" id="43366"/>
    <lineage>
        <taxon>Eukaryota</taxon>
        <taxon>Viridiplantae</taxon>
        <taxon>Streptophyta</taxon>
        <taxon>Embryophyta</taxon>
        <taxon>Tracheophyta</taxon>
        <taxon>Spermatophyta</taxon>
        <taxon>Magnoliopsida</taxon>
        <taxon>eudicotyledons</taxon>
        <taxon>Gunneridae</taxon>
        <taxon>Pentapetalae</taxon>
        <taxon>rosids</taxon>
        <taxon>fabids</taxon>
        <taxon>Fabales</taxon>
        <taxon>Fabaceae</taxon>
        <taxon>Papilionoideae</taxon>
        <taxon>50 kb inversion clade</taxon>
        <taxon>NPAAA clade</taxon>
        <taxon>indigoferoid/millettioid clade</taxon>
        <taxon>Phaseoleae</taxon>
        <taxon>Clitoria</taxon>
    </lineage>
</organism>
<evidence type="ECO:0000256" key="1">
    <source>
        <dbReference type="PROSITE-ProRule" id="PRU00175"/>
    </source>
</evidence>
<evidence type="ECO:0000313" key="5">
    <source>
        <dbReference type="Proteomes" id="UP001359559"/>
    </source>
</evidence>
<keyword evidence="1" id="KW-0862">Zinc</keyword>
<dbReference type="Pfam" id="PF13639">
    <property type="entry name" value="zf-RING_2"/>
    <property type="match status" value="1"/>
</dbReference>
<keyword evidence="1" id="KW-0863">Zinc-finger</keyword>
<dbReference type="GO" id="GO:0008270">
    <property type="term" value="F:zinc ion binding"/>
    <property type="evidence" value="ECO:0007669"/>
    <property type="project" value="UniProtKB-KW"/>
</dbReference>
<dbReference type="GO" id="GO:0016567">
    <property type="term" value="P:protein ubiquitination"/>
    <property type="evidence" value="ECO:0007669"/>
    <property type="project" value="TreeGrafter"/>
</dbReference>
<evidence type="ECO:0000313" key="4">
    <source>
        <dbReference type="EMBL" id="KAK7265414.1"/>
    </source>
</evidence>
<feature type="domain" description="RING-type" evidence="3">
    <location>
        <begin position="107"/>
        <end position="149"/>
    </location>
</feature>
<keyword evidence="2" id="KW-0472">Membrane</keyword>
<dbReference type="InterPro" id="IPR001841">
    <property type="entry name" value="Znf_RING"/>
</dbReference>
<keyword evidence="5" id="KW-1185">Reference proteome</keyword>
<keyword evidence="2" id="KW-1133">Transmembrane helix</keyword>
<dbReference type="SUPFAM" id="SSF57850">
    <property type="entry name" value="RING/U-box"/>
    <property type="match status" value="1"/>
</dbReference>
<dbReference type="AlphaFoldDB" id="A0AAN9EYK3"/>
<gene>
    <name evidence="4" type="ORF">RJT34_33034</name>
</gene>
<dbReference type="Gene3D" id="3.30.40.10">
    <property type="entry name" value="Zinc/RING finger domain, C3HC4 (zinc finger)"/>
    <property type="match status" value="1"/>
</dbReference>
<dbReference type="PANTHER" id="PTHR45676:SF84">
    <property type="entry name" value="RING-TYPE DOMAIN-CONTAINING PROTEIN"/>
    <property type="match status" value="1"/>
</dbReference>
<dbReference type="SMART" id="SM00184">
    <property type="entry name" value="RING"/>
    <property type="match status" value="1"/>
</dbReference>
<dbReference type="InterPro" id="IPR013083">
    <property type="entry name" value="Znf_RING/FYVE/PHD"/>
</dbReference>
<comment type="caution">
    <text evidence="4">The sequence shown here is derived from an EMBL/GenBank/DDBJ whole genome shotgun (WGS) entry which is preliminary data.</text>
</comment>
<accession>A0AAN9EYK3</accession>
<dbReference type="PANTHER" id="PTHR45676">
    <property type="entry name" value="RING-H2 FINGER PROTEIN ATL51-RELATED"/>
    <property type="match status" value="1"/>
</dbReference>
<dbReference type="PROSITE" id="PS50089">
    <property type="entry name" value="ZF_RING_2"/>
    <property type="match status" value="1"/>
</dbReference>
<keyword evidence="1" id="KW-0479">Metal-binding</keyword>
<dbReference type="Proteomes" id="UP001359559">
    <property type="component" value="Unassembled WGS sequence"/>
</dbReference>
<evidence type="ECO:0000256" key="2">
    <source>
        <dbReference type="SAM" id="Phobius"/>
    </source>
</evidence>
<reference evidence="4 5" key="1">
    <citation type="submission" date="2024-01" db="EMBL/GenBank/DDBJ databases">
        <title>The genomes of 5 underutilized Papilionoideae crops provide insights into root nodulation and disease resistance.</title>
        <authorList>
            <person name="Yuan L."/>
        </authorList>
    </citation>
    <scope>NUCLEOTIDE SEQUENCE [LARGE SCALE GENOMIC DNA]</scope>
    <source>
        <strain evidence="4">LY-2023</strain>
        <tissue evidence="4">Leaf</tissue>
    </source>
</reference>
<evidence type="ECO:0000259" key="3">
    <source>
        <dbReference type="PROSITE" id="PS50089"/>
    </source>
</evidence>